<keyword evidence="2" id="KW-1185">Reference proteome</keyword>
<dbReference type="Proteomes" id="UP001186974">
    <property type="component" value="Unassembled WGS sequence"/>
</dbReference>
<protein>
    <submittedName>
        <fullName evidence="1">Uncharacterized protein</fullName>
    </submittedName>
</protein>
<evidence type="ECO:0000313" key="2">
    <source>
        <dbReference type="Proteomes" id="UP001186974"/>
    </source>
</evidence>
<organism evidence="1 2">
    <name type="scientific">Coniosporium uncinatum</name>
    <dbReference type="NCBI Taxonomy" id="93489"/>
    <lineage>
        <taxon>Eukaryota</taxon>
        <taxon>Fungi</taxon>
        <taxon>Dikarya</taxon>
        <taxon>Ascomycota</taxon>
        <taxon>Pezizomycotina</taxon>
        <taxon>Dothideomycetes</taxon>
        <taxon>Dothideomycetes incertae sedis</taxon>
        <taxon>Coniosporium</taxon>
    </lineage>
</organism>
<accession>A0ACC3D9M6</accession>
<reference evidence="1" key="1">
    <citation type="submission" date="2024-09" db="EMBL/GenBank/DDBJ databases">
        <title>Black Yeasts Isolated from many extreme environments.</title>
        <authorList>
            <person name="Coleine C."/>
            <person name="Stajich J.E."/>
            <person name="Selbmann L."/>
        </authorList>
    </citation>
    <scope>NUCLEOTIDE SEQUENCE</scope>
    <source>
        <strain evidence="1">CCFEE 5737</strain>
    </source>
</reference>
<gene>
    <name evidence="1" type="ORF">LTS18_010791</name>
</gene>
<comment type="caution">
    <text evidence="1">The sequence shown here is derived from an EMBL/GenBank/DDBJ whole genome shotgun (WGS) entry which is preliminary data.</text>
</comment>
<proteinExistence type="predicted"/>
<dbReference type="EMBL" id="JAWDJW010006638">
    <property type="protein sequence ID" value="KAK3064028.1"/>
    <property type="molecule type" value="Genomic_DNA"/>
</dbReference>
<name>A0ACC3D9M6_9PEZI</name>
<evidence type="ECO:0000313" key="1">
    <source>
        <dbReference type="EMBL" id="KAK3064028.1"/>
    </source>
</evidence>
<sequence length="275" mass="30913">MADQPKDPGKPPGSQKGKAKKRGASGSPETDQEASKSKPQKKKAKESKAGKESDKKKKKADEDSDDDDYGEGANDDDFGEEEEEEQEEKQGKKNKNKPKKDDKPKKEGKSKKDDKGTEKKVKKLTEAEKSDHDPPRPRGYFYERIPGTDTLTSGPFVIPTLEQEIQRRGDELKPDNLTYFKWNFSKTFKTQKKELDAAKLKGDGFVNAQLKVIAEDWIQKLRDIEFNYAAKYLLKFAPASKKSGLEILAKQHGYLRIGRGRGSAAGKEKGEDFAR</sequence>